<evidence type="ECO:0000256" key="1">
    <source>
        <dbReference type="ARBA" id="ARBA00000900"/>
    </source>
</evidence>
<keyword evidence="10" id="KW-0862">Zinc</keyword>
<dbReference type="PROSITE" id="PS50089">
    <property type="entry name" value="ZF_RING_2"/>
    <property type="match status" value="1"/>
</dbReference>
<dbReference type="InterPro" id="IPR001841">
    <property type="entry name" value="Znf_RING"/>
</dbReference>
<proteinExistence type="inferred from homology"/>
<keyword evidence="7" id="KW-0479">Metal-binding</keyword>
<dbReference type="PANTHER" id="PTHR47035">
    <property type="entry name" value="OS11G0150450 PROTEIN"/>
    <property type="match status" value="1"/>
</dbReference>
<evidence type="ECO:0000256" key="5">
    <source>
        <dbReference type="ARBA" id="ARBA00022679"/>
    </source>
</evidence>
<gene>
    <name evidence="17" type="ORF">SHERM_04522</name>
</gene>
<evidence type="ECO:0000256" key="12">
    <source>
        <dbReference type="ARBA" id="ARBA00023136"/>
    </source>
</evidence>
<dbReference type="SMART" id="SM00184">
    <property type="entry name" value="RING"/>
    <property type="match status" value="1"/>
</dbReference>
<evidence type="ECO:0000259" key="16">
    <source>
        <dbReference type="PROSITE" id="PS50089"/>
    </source>
</evidence>
<feature type="domain" description="RING-type" evidence="16">
    <location>
        <begin position="47"/>
        <end position="89"/>
    </location>
</feature>
<dbReference type="InterPro" id="IPR053070">
    <property type="entry name" value="RING-type_E3_ubiquitin-ligase"/>
</dbReference>
<dbReference type="SUPFAM" id="SSF57850">
    <property type="entry name" value="RING/U-box"/>
    <property type="match status" value="1"/>
</dbReference>
<dbReference type="PANTHER" id="PTHR47035:SF3">
    <property type="entry name" value="OS11G0150450 PROTEIN"/>
    <property type="match status" value="1"/>
</dbReference>
<evidence type="ECO:0000256" key="7">
    <source>
        <dbReference type="ARBA" id="ARBA00022723"/>
    </source>
</evidence>
<evidence type="ECO:0000256" key="3">
    <source>
        <dbReference type="ARBA" id="ARBA00004906"/>
    </source>
</evidence>
<keyword evidence="6" id="KW-0812">Transmembrane</keyword>
<comment type="pathway">
    <text evidence="3">Protein modification; protein ubiquitination.</text>
</comment>
<evidence type="ECO:0000256" key="15">
    <source>
        <dbReference type="SAM" id="MobiDB-lite"/>
    </source>
</evidence>
<dbReference type="GO" id="GO:0016020">
    <property type="term" value="C:membrane"/>
    <property type="evidence" value="ECO:0007669"/>
    <property type="project" value="UniProtKB-SubCell"/>
</dbReference>
<dbReference type="AlphaFoldDB" id="A0A9N7RNQ1"/>
<evidence type="ECO:0000256" key="6">
    <source>
        <dbReference type="ARBA" id="ARBA00022692"/>
    </source>
</evidence>
<organism evidence="17 18">
    <name type="scientific">Striga hermonthica</name>
    <name type="common">Purple witchweed</name>
    <name type="synonym">Buchnera hermonthica</name>
    <dbReference type="NCBI Taxonomy" id="68872"/>
    <lineage>
        <taxon>Eukaryota</taxon>
        <taxon>Viridiplantae</taxon>
        <taxon>Streptophyta</taxon>
        <taxon>Embryophyta</taxon>
        <taxon>Tracheophyta</taxon>
        <taxon>Spermatophyta</taxon>
        <taxon>Magnoliopsida</taxon>
        <taxon>eudicotyledons</taxon>
        <taxon>Gunneridae</taxon>
        <taxon>Pentapetalae</taxon>
        <taxon>asterids</taxon>
        <taxon>lamiids</taxon>
        <taxon>Lamiales</taxon>
        <taxon>Orobanchaceae</taxon>
        <taxon>Buchnereae</taxon>
        <taxon>Striga</taxon>
    </lineage>
</organism>
<comment type="subcellular location">
    <subcellularLocation>
        <location evidence="2">Membrane</location>
        <topology evidence="2">Single-pass membrane protein</topology>
    </subcellularLocation>
</comment>
<dbReference type="GO" id="GO:0008270">
    <property type="term" value="F:zinc ion binding"/>
    <property type="evidence" value="ECO:0007669"/>
    <property type="project" value="UniProtKB-KW"/>
</dbReference>
<evidence type="ECO:0000256" key="13">
    <source>
        <dbReference type="ARBA" id="ARBA00024209"/>
    </source>
</evidence>
<evidence type="ECO:0000256" key="14">
    <source>
        <dbReference type="PROSITE-ProRule" id="PRU00175"/>
    </source>
</evidence>
<dbReference type="CDD" id="cd16461">
    <property type="entry name" value="RING-H2_EL5-like"/>
    <property type="match status" value="1"/>
</dbReference>
<comment type="caution">
    <text evidence="17">The sequence shown here is derived from an EMBL/GenBank/DDBJ whole genome shotgun (WGS) entry which is preliminary data.</text>
</comment>
<evidence type="ECO:0000256" key="4">
    <source>
        <dbReference type="ARBA" id="ARBA00012483"/>
    </source>
</evidence>
<feature type="region of interest" description="Disordered" evidence="15">
    <location>
        <begin position="99"/>
        <end position="147"/>
    </location>
</feature>
<reference evidence="17" key="1">
    <citation type="submission" date="2019-12" db="EMBL/GenBank/DDBJ databases">
        <authorList>
            <person name="Scholes J."/>
        </authorList>
    </citation>
    <scope>NUCLEOTIDE SEQUENCE</scope>
</reference>
<comment type="catalytic activity">
    <reaction evidence="1">
        <text>S-ubiquitinyl-[E2 ubiquitin-conjugating enzyme]-L-cysteine + [acceptor protein]-L-lysine = [E2 ubiquitin-conjugating enzyme]-L-cysteine + N(6)-ubiquitinyl-[acceptor protein]-L-lysine.</text>
        <dbReference type="EC" id="2.3.2.27"/>
    </reaction>
</comment>
<dbReference type="Gene3D" id="3.30.40.10">
    <property type="entry name" value="Zinc/RING finger domain, C3HC4 (zinc finger)"/>
    <property type="match status" value="1"/>
</dbReference>
<evidence type="ECO:0000313" key="17">
    <source>
        <dbReference type="EMBL" id="CAA0837705.1"/>
    </source>
</evidence>
<keyword evidence="12" id="KW-0472">Membrane</keyword>
<evidence type="ECO:0000256" key="2">
    <source>
        <dbReference type="ARBA" id="ARBA00004167"/>
    </source>
</evidence>
<keyword evidence="11" id="KW-1133">Transmembrane helix</keyword>
<keyword evidence="9" id="KW-0833">Ubl conjugation pathway</keyword>
<dbReference type="Pfam" id="PF13639">
    <property type="entry name" value="zf-RING_2"/>
    <property type="match status" value="1"/>
</dbReference>
<evidence type="ECO:0000256" key="11">
    <source>
        <dbReference type="ARBA" id="ARBA00022989"/>
    </source>
</evidence>
<evidence type="ECO:0000256" key="10">
    <source>
        <dbReference type="ARBA" id="ARBA00022833"/>
    </source>
</evidence>
<dbReference type="Proteomes" id="UP001153555">
    <property type="component" value="Unassembled WGS sequence"/>
</dbReference>
<dbReference type="InterPro" id="IPR013083">
    <property type="entry name" value="Znf_RING/FYVE/PHD"/>
</dbReference>
<dbReference type="EC" id="2.3.2.27" evidence="4"/>
<sequence>MRTSNTSMLPSQSNDLSRCEMGLKKELREMLPIIVFKKSFFVKETQCSVCLGDYLGEDRLQQIPACGHTFHMYCIDLWLSTHTTCPLCRQSLLAASTKAPDSAEGFETSSLHVENDDEMSRQQTNEDPQTSQQPPESEDRDERVVPTVVQYAEVERGTETAK</sequence>
<evidence type="ECO:0000313" key="18">
    <source>
        <dbReference type="Proteomes" id="UP001153555"/>
    </source>
</evidence>
<keyword evidence="5" id="KW-0808">Transferase</keyword>
<evidence type="ECO:0000256" key="8">
    <source>
        <dbReference type="ARBA" id="ARBA00022771"/>
    </source>
</evidence>
<keyword evidence="18" id="KW-1185">Reference proteome</keyword>
<protein>
    <recommendedName>
        <fullName evidence="4">RING-type E3 ubiquitin transferase</fullName>
        <ecNumber evidence="4">2.3.2.27</ecNumber>
    </recommendedName>
</protein>
<feature type="compositionally biased region" description="Polar residues" evidence="15">
    <location>
        <begin position="121"/>
        <end position="135"/>
    </location>
</feature>
<dbReference type="OrthoDB" id="8062037at2759"/>
<dbReference type="EMBL" id="CACSLK010030308">
    <property type="protein sequence ID" value="CAA0837705.1"/>
    <property type="molecule type" value="Genomic_DNA"/>
</dbReference>
<comment type="similarity">
    <text evidence="13">Belongs to the RING-type zinc finger family. ATL subfamily.</text>
</comment>
<dbReference type="FunFam" id="3.30.40.10:FF:000503">
    <property type="entry name" value="RING-H2 finger protein ATL7"/>
    <property type="match status" value="1"/>
</dbReference>
<name>A0A9N7RNQ1_STRHE</name>
<keyword evidence="8 14" id="KW-0863">Zinc-finger</keyword>
<dbReference type="GO" id="GO:0061630">
    <property type="term" value="F:ubiquitin protein ligase activity"/>
    <property type="evidence" value="ECO:0007669"/>
    <property type="project" value="UniProtKB-EC"/>
</dbReference>
<evidence type="ECO:0000256" key="9">
    <source>
        <dbReference type="ARBA" id="ARBA00022786"/>
    </source>
</evidence>
<accession>A0A9N7RNQ1</accession>